<protein>
    <recommendedName>
        <fullName evidence="2">Helicase XPB/Ssl2 N-terminal domain-containing protein</fullName>
    </recommendedName>
</protein>
<evidence type="ECO:0000259" key="2">
    <source>
        <dbReference type="Pfam" id="PF13625"/>
    </source>
</evidence>
<dbReference type="Proteomes" id="UP001185069">
    <property type="component" value="Unassembled WGS sequence"/>
</dbReference>
<proteinExistence type="predicted"/>
<reference evidence="3 4" key="1">
    <citation type="submission" date="2023-07" db="EMBL/GenBank/DDBJ databases">
        <title>Sequencing the genomes of 1000 actinobacteria strains.</title>
        <authorList>
            <person name="Klenk H.-P."/>
        </authorList>
    </citation>
    <scope>NUCLEOTIDE SEQUENCE [LARGE SCALE GENOMIC DNA]</scope>
    <source>
        <strain evidence="3 4">DSM 14555</strain>
    </source>
</reference>
<comment type="caution">
    <text evidence="3">The sequence shown here is derived from an EMBL/GenBank/DDBJ whole genome shotgun (WGS) entry which is preliminary data.</text>
</comment>
<gene>
    <name evidence="3" type="ORF">JOE69_001498</name>
</gene>
<dbReference type="InterPro" id="IPR032830">
    <property type="entry name" value="XPB/Ssl2_N"/>
</dbReference>
<evidence type="ECO:0000313" key="4">
    <source>
        <dbReference type="Proteomes" id="UP001185069"/>
    </source>
</evidence>
<feature type="domain" description="Helicase XPB/Ssl2 N-terminal" evidence="2">
    <location>
        <begin position="513"/>
        <end position="633"/>
    </location>
</feature>
<accession>A0ABU1JAU8</accession>
<evidence type="ECO:0000313" key="3">
    <source>
        <dbReference type="EMBL" id="MDR6269260.1"/>
    </source>
</evidence>
<keyword evidence="4" id="KW-1185">Reference proteome</keyword>
<name>A0ABU1JAU8_9MICC</name>
<dbReference type="PROSITE" id="PS52050">
    <property type="entry name" value="WYL"/>
    <property type="match status" value="1"/>
</dbReference>
<dbReference type="EMBL" id="JAVDQF010000001">
    <property type="protein sequence ID" value="MDR6269260.1"/>
    <property type="molecule type" value="Genomic_DNA"/>
</dbReference>
<sequence length="805" mass="85146">MSSIRALSLELPQRSDASLRELFAARPDLISPPVPDFAALAARACARISVHRALDSLDTAHLHAVEVALLGTGPLDAKGLQQATGGSKAAAERILRRLNTLALCYKSPGGFLPVSSLHEVIGAHPAGLGRSYLDLADAVGERLQSAADRLGLGGRNPGQALAERFQRTGWWEQTLASAPEHTAALLAKFDDGPVGALPKTRRSRDPEGPPGPVDFLLEQAILVPLDNEHVELPREAGLALRGGRIFPDSPEPPVSEAAPVDPARRDNAALGAVAELLRQTGLLLEHLGTEPLPTLRTGGIGVRALRPLAAGLQIEPARLAFLLELAAAAGLIQLDVDTSAWTVPAAWSAPMPRTGAVGSGGPTGLTGLPGLTDWDRLPRAEQWQLLGAAWLGSDRVPGLIGQSAPAGGKINPLAAEARRADAPVLRRLLLELLGRYPGAAPEQDRLFALARWQRPRLWRRLGRLAPGIIQELEILGLTGSGALTEFGNLLILDGPAAAARLAEALPAPVSKVFLQADLTAVAPGFLEPGLALELALLADREGQGPAATYRFSAPSLRRALDAGQGPEQIVDFLREHSSTSIPQPLEYLIRDTAARHGRLQVGSASSVITGADEVLLASLLHDPALSRLGLRLLAPGVLASQASPSELAQALRAAGHAPAVERSEPPYRSARAGNPDVEPEPAATTEAETTAQLSLLRSRPIGIPVNSAVVPQLSIETLREAIRVRRAVRLTMVDAAGNPERLLLVPLSVANGRLRVFDPARDTERIMSIHRIVDVDIVAETDSAPAAAANDRIYVAERHRLETHD</sequence>
<feature type="region of interest" description="Disordered" evidence="1">
    <location>
        <begin position="649"/>
        <end position="685"/>
    </location>
</feature>
<organism evidence="3 4">
    <name type="scientific">Arthrobacter russicus</name>
    <dbReference type="NCBI Taxonomy" id="172040"/>
    <lineage>
        <taxon>Bacteria</taxon>
        <taxon>Bacillati</taxon>
        <taxon>Actinomycetota</taxon>
        <taxon>Actinomycetes</taxon>
        <taxon>Micrococcales</taxon>
        <taxon>Micrococcaceae</taxon>
        <taxon>Arthrobacter</taxon>
    </lineage>
</organism>
<dbReference type="RefSeq" id="WP_309797434.1">
    <property type="nucleotide sequence ID" value="NZ_BAAAHY010000001.1"/>
</dbReference>
<evidence type="ECO:0000256" key="1">
    <source>
        <dbReference type="SAM" id="MobiDB-lite"/>
    </source>
</evidence>
<dbReference type="Pfam" id="PF13625">
    <property type="entry name" value="Helicase_C_3"/>
    <property type="match status" value="1"/>
</dbReference>